<keyword evidence="5" id="KW-1185">Reference proteome</keyword>
<dbReference type="PANTHER" id="PTHR42748">
    <property type="entry name" value="NITROGEN METABOLITE REPRESSION PROTEIN NMRA FAMILY MEMBER"/>
    <property type="match status" value="1"/>
</dbReference>
<dbReference type="AlphaFoldDB" id="W4JWZ2"/>
<proteinExistence type="inferred from homology"/>
<dbReference type="Gene3D" id="3.40.50.720">
    <property type="entry name" value="NAD(P)-binding Rossmann-like Domain"/>
    <property type="match status" value="1"/>
</dbReference>
<dbReference type="GO" id="GO:0005634">
    <property type="term" value="C:nucleus"/>
    <property type="evidence" value="ECO:0007669"/>
    <property type="project" value="TreeGrafter"/>
</dbReference>
<dbReference type="GeneID" id="20671204"/>
<evidence type="ECO:0000259" key="3">
    <source>
        <dbReference type="Pfam" id="PF05368"/>
    </source>
</evidence>
<reference evidence="4 5" key="1">
    <citation type="journal article" date="2012" name="New Phytol.">
        <title>Insight into trade-off between wood decay and parasitism from the genome of a fungal forest pathogen.</title>
        <authorList>
            <person name="Olson A."/>
            <person name="Aerts A."/>
            <person name="Asiegbu F."/>
            <person name="Belbahri L."/>
            <person name="Bouzid O."/>
            <person name="Broberg A."/>
            <person name="Canback B."/>
            <person name="Coutinho P.M."/>
            <person name="Cullen D."/>
            <person name="Dalman K."/>
            <person name="Deflorio G."/>
            <person name="van Diepen L.T."/>
            <person name="Dunand C."/>
            <person name="Duplessis S."/>
            <person name="Durling M."/>
            <person name="Gonthier P."/>
            <person name="Grimwood J."/>
            <person name="Fossdal C.G."/>
            <person name="Hansson D."/>
            <person name="Henrissat B."/>
            <person name="Hietala A."/>
            <person name="Himmelstrand K."/>
            <person name="Hoffmeister D."/>
            <person name="Hogberg N."/>
            <person name="James T.Y."/>
            <person name="Karlsson M."/>
            <person name="Kohler A."/>
            <person name="Kues U."/>
            <person name="Lee Y.H."/>
            <person name="Lin Y.C."/>
            <person name="Lind M."/>
            <person name="Lindquist E."/>
            <person name="Lombard V."/>
            <person name="Lucas S."/>
            <person name="Lunden K."/>
            <person name="Morin E."/>
            <person name="Murat C."/>
            <person name="Park J."/>
            <person name="Raffaello T."/>
            <person name="Rouze P."/>
            <person name="Salamov A."/>
            <person name="Schmutz J."/>
            <person name="Solheim H."/>
            <person name="Stahlberg J."/>
            <person name="Velez H."/>
            <person name="de Vries R.P."/>
            <person name="Wiebenga A."/>
            <person name="Woodward S."/>
            <person name="Yakovlev I."/>
            <person name="Garbelotto M."/>
            <person name="Martin F."/>
            <person name="Grigoriev I.V."/>
            <person name="Stenlid J."/>
        </authorList>
    </citation>
    <scope>NUCLEOTIDE SEQUENCE [LARGE SCALE GENOMIC DNA]</scope>
    <source>
        <strain evidence="4 5">TC 32-1</strain>
    </source>
</reference>
<dbReference type="OrthoDB" id="300709at2759"/>
<dbReference type="Proteomes" id="UP000030671">
    <property type="component" value="Unassembled WGS sequence"/>
</dbReference>
<dbReference type="CDD" id="cd05251">
    <property type="entry name" value="NmrA_like_SDR_a"/>
    <property type="match status" value="1"/>
</dbReference>
<dbReference type="RefSeq" id="XP_009550080.1">
    <property type="nucleotide sequence ID" value="XM_009551785.1"/>
</dbReference>
<evidence type="ECO:0000313" key="5">
    <source>
        <dbReference type="Proteomes" id="UP000030671"/>
    </source>
</evidence>
<dbReference type="EMBL" id="KI925462">
    <property type="protein sequence ID" value="ETW78078.1"/>
    <property type="molecule type" value="Genomic_DNA"/>
</dbReference>
<dbReference type="Pfam" id="PF05368">
    <property type="entry name" value="NmrA"/>
    <property type="match status" value="1"/>
</dbReference>
<dbReference type="SUPFAM" id="SSF51735">
    <property type="entry name" value="NAD(P)-binding Rossmann-fold domains"/>
    <property type="match status" value="1"/>
</dbReference>
<feature type="domain" description="NmrA-like" evidence="3">
    <location>
        <begin position="3"/>
        <end position="263"/>
    </location>
</feature>
<dbReference type="eggNOG" id="ENOG502SKBT">
    <property type="taxonomic scope" value="Eukaryota"/>
</dbReference>
<comment type="similarity">
    <text evidence="1">Belongs to the NmrA-type oxidoreductase family.</text>
</comment>
<dbReference type="InterPro" id="IPR008030">
    <property type="entry name" value="NmrA-like"/>
</dbReference>
<dbReference type="InterPro" id="IPR036291">
    <property type="entry name" value="NAD(P)-bd_dom_sf"/>
</dbReference>
<dbReference type="HOGENOM" id="CLU_007383_8_0_1"/>
<gene>
    <name evidence="4" type="ORF">HETIRDRAFT_326073</name>
</gene>
<organism evidence="4 5">
    <name type="scientific">Heterobasidion irregulare (strain TC 32-1)</name>
    <dbReference type="NCBI Taxonomy" id="747525"/>
    <lineage>
        <taxon>Eukaryota</taxon>
        <taxon>Fungi</taxon>
        <taxon>Dikarya</taxon>
        <taxon>Basidiomycota</taxon>
        <taxon>Agaricomycotina</taxon>
        <taxon>Agaricomycetes</taxon>
        <taxon>Russulales</taxon>
        <taxon>Bondarzewiaceae</taxon>
        <taxon>Heterobasidion</taxon>
        <taxon>Heterobasidion annosum species complex</taxon>
    </lineage>
</organism>
<name>W4JWZ2_HETIT</name>
<dbReference type="KEGG" id="hir:HETIRDRAFT_326073"/>
<accession>W4JWZ2</accession>
<protein>
    <recommendedName>
        <fullName evidence="3">NmrA-like domain-containing protein</fullName>
    </recommendedName>
</protein>
<evidence type="ECO:0000313" key="4">
    <source>
        <dbReference type="EMBL" id="ETW78078.1"/>
    </source>
</evidence>
<dbReference type="InterPro" id="IPR051164">
    <property type="entry name" value="NmrA-like_oxidored"/>
</dbReference>
<keyword evidence="2" id="KW-0521">NADP</keyword>
<sequence>MSQKLILVIGATGAQGLAVIDSLLAQSADGAPSPYAVRALSRDTDSKRANELRARGVEVVKGNTSDLSSVAAALDGVYGVYVNTDSQSLGEQLETYTGIRIFELAKTVKTIRQFVYSSLDYIWRDTGYNPLYQVSHFNGKARVVEFMKAQPSVVSNTELSWTAILTGPYMEMLQMYMFGPVKRSDGTFVFAAPIGDGHMPMIALADIGFFARYAFDNRGLTSGQELKVASEMVGWEHVVSTFTKVTGQKAVFKRLSIEEWAETFDEATLREPFGGGPLTFRENFSSWWRLYRDDVIKKDMQWIRERNPNGYTLEKWMRETRYDGSWSEEGVLKRDVDKKGGVLNAKKVASA</sequence>
<evidence type="ECO:0000256" key="1">
    <source>
        <dbReference type="ARBA" id="ARBA00006328"/>
    </source>
</evidence>
<evidence type="ECO:0000256" key="2">
    <source>
        <dbReference type="ARBA" id="ARBA00022857"/>
    </source>
</evidence>
<dbReference type="Gene3D" id="3.90.25.10">
    <property type="entry name" value="UDP-galactose 4-epimerase, domain 1"/>
    <property type="match status" value="1"/>
</dbReference>
<dbReference type="InParanoid" id="W4JWZ2"/>
<dbReference type="STRING" id="747525.W4JWZ2"/>
<dbReference type="PANTHER" id="PTHR42748:SF14">
    <property type="entry name" value="SNOAL-LIKE DOMAIN-CONTAINING PROTEIN"/>
    <property type="match status" value="1"/>
</dbReference>